<dbReference type="PROSITE" id="PS51737">
    <property type="entry name" value="RECOMBINASE_DNA_BIND"/>
    <property type="match status" value="1"/>
</dbReference>
<evidence type="ECO:0000313" key="4">
    <source>
        <dbReference type="EMBL" id="MFI9118679.1"/>
    </source>
</evidence>
<dbReference type="InterPro" id="IPR036162">
    <property type="entry name" value="Resolvase-like_N_sf"/>
</dbReference>
<dbReference type="Gene3D" id="3.40.50.1390">
    <property type="entry name" value="Resolvase, N-terminal catalytic domain"/>
    <property type="match status" value="1"/>
</dbReference>
<dbReference type="Gene3D" id="3.90.1750.20">
    <property type="entry name" value="Putative Large Serine Recombinase, Chain B, Domain 2"/>
    <property type="match status" value="1"/>
</dbReference>
<dbReference type="InterPro" id="IPR050639">
    <property type="entry name" value="SSR_resolvase"/>
</dbReference>
<evidence type="ECO:0000256" key="1">
    <source>
        <dbReference type="SAM" id="MobiDB-lite"/>
    </source>
</evidence>
<reference evidence="4 5" key="1">
    <citation type="submission" date="2024-10" db="EMBL/GenBank/DDBJ databases">
        <title>The Natural Products Discovery Center: Release of the First 8490 Sequenced Strains for Exploring Actinobacteria Biosynthetic Diversity.</title>
        <authorList>
            <person name="Kalkreuter E."/>
            <person name="Kautsar S.A."/>
            <person name="Yang D."/>
            <person name="Bader C.D."/>
            <person name="Teijaro C.N."/>
            <person name="Fluegel L."/>
            <person name="Davis C.M."/>
            <person name="Simpson J.R."/>
            <person name="Lauterbach L."/>
            <person name="Steele A.D."/>
            <person name="Gui C."/>
            <person name="Meng S."/>
            <person name="Li G."/>
            <person name="Viehrig K."/>
            <person name="Ye F."/>
            <person name="Su P."/>
            <person name="Kiefer A.F."/>
            <person name="Nichols A."/>
            <person name="Cepeda A.J."/>
            <person name="Yan W."/>
            <person name="Fan B."/>
            <person name="Jiang Y."/>
            <person name="Adhikari A."/>
            <person name="Zheng C.-J."/>
            <person name="Schuster L."/>
            <person name="Cowan T.M."/>
            <person name="Smanski M.J."/>
            <person name="Chevrette M.G."/>
            <person name="De Carvalho L.P.S."/>
            <person name="Shen B."/>
        </authorList>
    </citation>
    <scope>NUCLEOTIDE SEQUENCE [LARGE SCALE GENOMIC DNA]</scope>
    <source>
        <strain evidence="4 5">NPDC053346</strain>
    </source>
</reference>
<dbReference type="InterPro" id="IPR011109">
    <property type="entry name" value="DNA_bind_recombinase_dom"/>
</dbReference>
<feature type="domain" description="Recombinase" evidence="3">
    <location>
        <begin position="177"/>
        <end position="285"/>
    </location>
</feature>
<dbReference type="Proteomes" id="UP001614391">
    <property type="component" value="Unassembled WGS sequence"/>
</dbReference>
<evidence type="ECO:0000313" key="5">
    <source>
        <dbReference type="Proteomes" id="UP001614391"/>
    </source>
</evidence>
<feature type="compositionally biased region" description="Basic and acidic residues" evidence="1">
    <location>
        <begin position="460"/>
        <end position="473"/>
    </location>
</feature>
<accession>A0ABW8CMB3</accession>
<dbReference type="EMBL" id="JBITYT010000002">
    <property type="protein sequence ID" value="MFI9118679.1"/>
    <property type="molecule type" value="Genomic_DNA"/>
</dbReference>
<gene>
    <name evidence="4" type="ORF">ACIGW0_04595</name>
</gene>
<dbReference type="SMART" id="SM00857">
    <property type="entry name" value="Resolvase"/>
    <property type="match status" value="1"/>
</dbReference>
<dbReference type="Pfam" id="PF07508">
    <property type="entry name" value="Recombinase"/>
    <property type="match status" value="1"/>
</dbReference>
<protein>
    <submittedName>
        <fullName evidence="4">Recombinase family protein</fullName>
    </submittedName>
</protein>
<name>A0ABW8CMB3_STRBI</name>
<feature type="region of interest" description="Disordered" evidence="1">
    <location>
        <begin position="460"/>
        <end position="482"/>
    </location>
</feature>
<dbReference type="InterPro" id="IPR038109">
    <property type="entry name" value="DNA_bind_recomb_sf"/>
</dbReference>
<dbReference type="PROSITE" id="PS51736">
    <property type="entry name" value="RECOMBINASES_3"/>
    <property type="match status" value="1"/>
</dbReference>
<dbReference type="PANTHER" id="PTHR30461:SF23">
    <property type="entry name" value="DNA RECOMBINASE-RELATED"/>
    <property type="match status" value="1"/>
</dbReference>
<dbReference type="SUPFAM" id="SSF53041">
    <property type="entry name" value="Resolvase-like"/>
    <property type="match status" value="1"/>
</dbReference>
<proteinExistence type="predicted"/>
<dbReference type="InterPro" id="IPR006119">
    <property type="entry name" value="Resolv_N"/>
</dbReference>
<dbReference type="RefSeq" id="WP_385293268.1">
    <property type="nucleotide sequence ID" value="NZ_JBITYT010000002.1"/>
</dbReference>
<keyword evidence="5" id="KW-1185">Reference proteome</keyword>
<evidence type="ECO:0000259" key="3">
    <source>
        <dbReference type="PROSITE" id="PS51737"/>
    </source>
</evidence>
<dbReference type="PANTHER" id="PTHR30461">
    <property type="entry name" value="DNA-INVERTASE FROM LAMBDOID PROPHAGE"/>
    <property type="match status" value="1"/>
</dbReference>
<sequence length="482" mass="53002">MKPTQNTPKRAILLVRISDDKAEDARGVGRQEADGRALADRLGWTIAEVITENDTSAFKRRKVMLPDGSTALRTVRPGFRNALDKLSSGARDGLIADDLDRVARDPRDLEDLIDVVEQRHIPAIATTGSMRLDNDAGITMARVMVAIANKSSRDTRRRVARKHQELAEEGKPGGGGFRGYGFTRNGMEVIPAEAKVIRWMAERILDPVEPWALNRIAADLERRGVPSATGAKWSGRSVRSIVTKPSVAGLRAHKGEVVGPAVWSAILERDVWEAVCATLAGRAGSTDLTLKRWLTGALWCPLCRHSLTGWQGNHGPRYWCATPLGGCGKIAIKADRAEAEVATRVLDLLTKPNILQRLTAIATTSVTEDVRRELAEDEAQLKQLAGMWARKELTFAEYREARAIIEDRVKESRTLVQSSAPRVLRSLLAGDVRKGWERLTPAGKREVVLTLLPDGYEVGPHDRSRGNAFDPRRLTPRAALAA</sequence>
<feature type="domain" description="Resolvase/invertase-type recombinase catalytic" evidence="2">
    <location>
        <begin position="10"/>
        <end position="170"/>
    </location>
</feature>
<dbReference type="Pfam" id="PF00239">
    <property type="entry name" value="Resolvase"/>
    <property type="match status" value="1"/>
</dbReference>
<dbReference type="CDD" id="cd00338">
    <property type="entry name" value="Ser_Recombinase"/>
    <property type="match status" value="1"/>
</dbReference>
<organism evidence="4 5">
    <name type="scientific">Streptomyces bikiniensis</name>
    <dbReference type="NCBI Taxonomy" id="1896"/>
    <lineage>
        <taxon>Bacteria</taxon>
        <taxon>Bacillati</taxon>
        <taxon>Actinomycetota</taxon>
        <taxon>Actinomycetes</taxon>
        <taxon>Kitasatosporales</taxon>
        <taxon>Streptomycetaceae</taxon>
        <taxon>Streptomyces</taxon>
    </lineage>
</organism>
<evidence type="ECO:0000259" key="2">
    <source>
        <dbReference type="PROSITE" id="PS51736"/>
    </source>
</evidence>
<comment type="caution">
    <text evidence="4">The sequence shown here is derived from an EMBL/GenBank/DDBJ whole genome shotgun (WGS) entry which is preliminary data.</text>
</comment>